<dbReference type="InterPro" id="IPR011990">
    <property type="entry name" value="TPR-like_helical_dom_sf"/>
</dbReference>
<gene>
    <name evidence="2" type="ORF">ILUMI_09580</name>
</gene>
<dbReference type="GO" id="GO:0003723">
    <property type="term" value="F:RNA binding"/>
    <property type="evidence" value="ECO:0007669"/>
    <property type="project" value="TreeGrafter"/>
</dbReference>
<feature type="region of interest" description="Disordered" evidence="1">
    <location>
        <begin position="363"/>
        <end position="408"/>
    </location>
</feature>
<dbReference type="OrthoDB" id="6073372at2759"/>
<dbReference type="SUPFAM" id="SSF48452">
    <property type="entry name" value="TPR-like"/>
    <property type="match status" value="1"/>
</dbReference>
<name>A0A8K0G9I5_IGNLU</name>
<protein>
    <recommendedName>
        <fullName evidence="4">Pentatricopeptide repeat-containing protein 2, mitochondrial</fullName>
    </recommendedName>
</protein>
<dbReference type="PANTHER" id="PTHR14700:SF0">
    <property type="entry name" value="PENTATRICOPEPTIDE REPEAT-CONTAINING PROTEIN 2, MITOCHONDRIAL"/>
    <property type="match status" value="1"/>
</dbReference>
<evidence type="ECO:0008006" key="4">
    <source>
        <dbReference type="Google" id="ProtNLM"/>
    </source>
</evidence>
<dbReference type="Proteomes" id="UP000801492">
    <property type="component" value="Unassembled WGS sequence"/>
</dbReference>
<dbReference type="AlphaFoldDB" id="A0A8K0G9I5"/>
<dbReference type="Gene3D" id="1.25.40.1040">
    <property type="match status" value="1"/>
</dbReference>
<dbReference type="GO" id="GO:0005739">
    <property type="term" value="C:mitochondrion"/>
    <property type="evidence" value="ECO:0007669"/>
    <property type="project" value="InterPro"/>
</dbReference>
<comment type="caution">
    <text evidence="2">The sequence shown here is derived from an EMBL/GenBank/DDBJ whole genome shotgun (WGS) entry which is preliminary data.</text>
</comment>
<keyword evidence="3" id="KW-1185">Reference proteome</keyword>
<dbReference type="GO" id="GO:0050684">
    <property type="term" value="P:regulation of mRNA processing"/>
    <property type="evidence" value="ECO:0007669"/>
    <property type="project" value="InterPro"/>
</dbReference>
<reference evidence="2" key="1">
    <citation type="submission" date="2019-08" db="EMBL/GenBank/DDBJ databases">
        <title>The genome of the North American firefly Photinus pyralis.</title>
        <authorList>
            <consortium name="Photinus pyralis genome working group"/>
            <person name="Fallon T.R."/>
            <person name="Sander Lower S.E."/>
            <person name="Weng J.-K."/>
        </authorList>
    </citation>
    <scope>NUCLEOTIDE SEQUENCE</scope>
    <source>
        <strain evidence="2">TRF0915ILg1</strain>
        <tissue evidence="2">Whole body</tissue>
    </source>
</reference>
<accession>A0A8K0G9I5</accession>
<dbReference type="EMBL" id="VTPC01004925">
    <property type="protein sequence ID" value="KAF2896595.1"/>
    <property type="molecule type" value="Genomic_DNA"/>
</dbReference>
<dbReference type="GO" id="GO:0007005">
    <property type="term" value="P:mitochondrion organization"/>
    <property type="evidence" value="ECO:0007669"/>
    <property type="project" value="TreeGrafter"/>
</dbReference>
<evidence type="ECO:0000256" key="1">
    <source>
        <dbReference type="SAM" id="MobiDB-lite"/>
    </source>
</evidence>
<dbReference type="InterPro" id="IPR034629">
    <property type="entry name" value="PTCD2"/>
</dbReference>
<organism evidence="2 3">
    <name type="scientific">Ignelater luminosus</name>
    <name type="common">Cucubano</name>
    <name type="synonym">Pyrophorus luminosus</name>
    <dbReference type="NCBI Taxonomy" id="2038154"/>
    <lineage>
        <taxon>Eukaryota</taxon>
        <taxon>Metazoa</taxon>
        <taxon>Ecdysozoa</taxon>
        <taxon>Arthropoda</taxon>
        <taxon>Hexapoda</taxon>
        <taxon>Insecta</taxon>
        <taxon>Pterygota</taxon>
        <taxon>Neoptera</taxon>
        <taxon>Endopterygota</taxon>
        <taxon>Coleoptera</taxon>
        <taxon>Polyphaga</taxon>
        <taxon>Elateriformia</taxon>
        <taxon>Elateroidea</taxon>
        <taxon>Elateridae</taxon>
        <taxon>Agrypninae</taxon>
        <taxon>Pyrophorini</taxon>
        <taxon>Ignelater</taxon>
    </lineage>
</organism>
<evidence type="ECO:0000313" key="3">
    <source>
        <dbReference type="Proteomes" id="UP000801492"/>
    </source>
</evidence>
<dbReference type="PANTHER" id="PTHR14700">
    <property type="entry name" value="PENTATRICOPEPTIDE REPEAT-CONTAINING PROTEIN 2, MITOCHONDRIAL"/>
    <property type="match status" value="1"/>
</dbReference>
<proteinExistence type="predicted"/>
<evidence type="ECO:0000313" key="2">
    <source>
        <dbReference type="EMBL" id="KAF2896595.1"/>
    </source>
</evidence>
<sequence>MANVLAALVRTSNTFCSQVLVGQSRSVIFQSQAIRNLYSKVTLGVDGYLEQKRRIASQLANIAPMFRDKMKEYTSDDSKNMVFTEDLKNMVHIAENDEDVELVIKMMKKFNQQNKQLRFGNYVFGPVIMRMFHTLKKPDEALECFKATELDGLFDQLITYQILLDLLYESEKYNEILDCFGIIKDRQIEGIKFAKNVVVLTLAACYKMNSKESLEYALKLWSELLEIGHLPMRRATTFCAGLALNQGKPEVALEILTSSKYVQYATLRNLRVSALVSLGRTEEAISALKRILQLDSANTKVLQTYNRDVIDKVKETVEKSGTKEMKVELNRIEKCLQEQGQLCETSLDEQLCQEIAVPPFTGRMSKDAFTRPPRYSRFQRTNDVEHTNNRQRAAVSPRQLRPGLNDLQ</sequence>